<evidence type="ECO:0000313" key="1">
    <source>
        <dbReference type="EMBL" id="TWU07429.1"/>
    </source>
</evidence>
<keyword evidence="2" id="KW-1185">Reference proteome</keyword>
<gene>
    <name evidence="1" type="ORF">Pla52n_00020</name>
</gene>
<sequence>MTLSSFEVMMTSAENNVDENDRVWFPKWLRRYVMMFRNGDDGRIDRQS</sequence>
<dbReference type="EMBL" id="SJPN01000001">
    <property type="protein sequence ID" value="TWU07429.1"/>
    <property type="molecule type" value="Genomic_DNA"/>
</dbReference>
<proteinExistence type="predicted"/>
<dbReference type="AlphaFoldDB" id="A0A5C6B816"/>
<name>A0A5C6B816_9BACT</name>
<reference evidence="1 2" key="1">
    <citation type="submission" date="2019-02" db="EMBL/GenBank/DDBJ databases">
        <title>Deep-cultivation of Planctomycetes and their phenomic and genomic characterization uncovers novel biology.</title>
        <authorList>
            <person name="Wiegand S."/>
            <person name="Jogler M."/>
            <person name="Boedeker C."/>
            <person name="Pinto D."/>
            <person name="Vollmers J."/>
            <person name="Rivas-Marin E."/>
            <person name="Kohn T."/>
            <person name="Peeters S.H."/>
            <person name="Heuer A."/>
            <person name="Rast P."/>
            <person name="Oberbeckmann S."/>
            <person name="Bunk B."/>
            <person name="Jeske O."/>
            <person name="Meyerdierks A."/>
            <person name="Storesund J.E."/>
            <person name="Kallscheuer N."/>
            <person name="Luecker S."/>
            <person name="Lage O.M."/>
            <person name="Pohl T."/>
            <person name="Merkel B.J."/>
            <person name="Hornburger P."/>
            <person name="Mueller R.-W."/>
            <person name="Bruemmer F."/>
            <person name="Labrenz M."/>
            <person name="Spormann A.M."/>
            <person name="Op Den Camp H."/>
            <person name="Overmann J."/>
            <person name="Amann R."/>
            <person name="Jetten M.S.M."/>
            <person name="Mascher T."/>
            <person name="Medema M.H."/>
            <person name="Devos D.P."/>
            <person name="Kaster A.-K."/>
            <person name="Ovreas L."/>
            <person name="Rohde M."/>
            <person name="Galperin M.Y."/>
            <person name="Jogler C."/>
        </authorList>
    </citation>
    <scope>NUCLEOTIDE SEQUENCE [LARGE SCALE GENOMIC DNA]</scope>
    <source>
        <strain evidence="1 2">Pla52n</strain>
    </source>
</reference>
<protein>
    <submittedName>
        <fullName evidence="1">Uncharacterized protein</fullName>
    </submittedName>
</protein>
<dbReference type="RefSeq" id="WP_197454142.1">
    <property type="nucleotide sequence ID" value="NZ_CP151726.1"/>
</dbReference>
<dbReference type="Proteomes" id="UP000320176">
    <property type="component" value="Unassembled WGS sequence"/>
</dbReference>
<comment type="caution">
    <text evidence="1">The sequence shown here is derived from an EMBL/GenBank/DDBJ whole genome shotgun (WGS) entry which is preliminary data.</text>
</comment>
<evidence type="ECO:0000313" key="2">
    <source>
        <dbReference type="Proteomes" id="UP000320176"/>
    </source>
</evidence>
<organism evidence="1 2">
    <name type="scientific">Stieleria varia</name>
    <dbReference type="NCBI Taxonomy" id="2528005"/>
    <lineage>
        <taxon>Bacteria</taxon>
        <taxon>Pseudomonadati</taxon>
        <taxon>Planctomycetota</taxon>
        <taxon>Planctomycetia</taxon>
        <taxon>Pirellulales</taxon>
        <taxon>Pirellulaceae</taxon>
        <taxon>Stieleria</taxon>
    </lineage>
</organism>
<accession>A0A5C6B816</accession>